<gene>
    <name evidence="2" type="ORF">R3P38DRAFT_3201623</name>
</gene>
<evidence type="ECO:0000313" key="3">
    <source>
        <dbReference type="Proteomes" id="UP001362999"/>
    </source>
</evidence>
<feature type="region of interest" description="Disordered" evidence="1">
    <location>
        <begin position="224"/>
        <end position="251"/>
    </location>
</feature>
<comment type="caution">
    <text evidence="2">The sequence shown here is derived from an EMBL/GenBank/DDBJ whole genome shotgun (WGS) entry which is preliminary data.</text>
</comment>
<dbReference type="AlphaFoldDB" id="A0AAW0AWW9"/>
<reference evidence="2 3" key="1">
    <citation type="journal article" date="2024" name="J Genomics">
        <title>Draft genome sequencing and assembly of Favolaschia claudopus CIRM-BRFM 2984 isolated from oak limbs.</title>
        <authorList>
            <person name="Navarro D."/>
            <person name="Drula E."/>
            <person name="Chaduli D."/>
            <person name="Cazenave R."/>
            <person name="Ahrendt S."/>
            <person name="Wang J."/>
            <person name="Lipzen A."/>
            <person name="Daum C."/>
            <person name="Barry K."/>
            <person name="Grigoriev I.V."/>
            <person name="Favel A."/>
            <person name="Rosso M.N."/>
            <person name="Martin F."/>
        </authorList>
    </citation>
    <scope>NUCLEOTIDE SEQUENCE [LARGE SCALE GENOMIC DNA]</scope>
    <source>
        <strain evidence="2 3">CIRM-BRFM 2984</strain>
    </source>
</reference>
<dbReference type="EMBL" id="JAWWNJ010000048">
    <property type="protein sequence ID" value="KAK7017233.1"/>
    <property type="molecule type" value="Genomic_DNA"/>
</dbReference>
<keyword evidence="3" id="KW-1185">Reference proteome</keyword>
<evidence type="ECO:0000256" key="1">
    <source>
        <dbReference type="SAM" id="MobiDB-lite"/>
    </source>
</evidence>
<name>A0AAW0AWW9_9AGAR</name>
<accession>A0AAW0AWW9</accession>
<protein>
    <submittedName>
        <fullName evidence="2">Uncharacterized protein</fullName>
    </submittedName>
</protein>
<sequence>MHPLYRQALHNGDAPAPHEYCFSGYLELWGWEKTGVPPEYSARGKNWGPLGPPWAGPPVDAAMPLWAHLSELREQGLPLPAYVHDSELVSKGPPKSQWWPSSIVKLYDESHDERYYYKYIFRRRYPFLPRPHPDRAAETADFQRKQRLLFGCLAASHGIFLMRTRQQEGITAAAAARKYALIGLPKQEAATYRFDICRDDFLAAWLGAEAEEVGKWGTVHDPRLRAPSPASSDDDDTGGWGQHVSSWGGGWGTGNGVVVGGGWGNNIGWNNGGWGAGWGNNATGGADDECSLPDWP</sequence>
<dbReference type="Proteomes" id="UP001362999">
    <property type="component" value="Unassembled WGS sequence"/>
</dbReference>
<proteinExistence type="predicted"/>
<evidence type="ECO:0000313" key="2">
    <source>
        <dbReference type="EMBL" id="KAK7017233.1"/>
    </source>
</evidence>
<organism evidence="2 3">
    <name type="scientific">Favolaschia claudopus</name>
    <dbReference type="NCBI Taxonomy" id="2862362"/>
    <lineage>
        <taxon>Eukaryota</taxon>
        <taxon>Fungi</taxon>
        <taxon>Dikarya</taxon>
        <taxon>Basidiomycota</taxon>
        <taxon>Agaricomycotina</taxon>
        <taxon>Agaricomycetes</taxon>
        <taxon>Agaricomycetidae</taxon>
        <taxon>Agaricales</taxon>
        <taxon>Marasmiineae</taxon>
        <taxon>Mycenaceae</taxon>
        <taxon>Favolaschia</taxon>
    </lineage>
</organism>